<feature type="compositionally biased region" description="Gly residues" evidence="2">
    <location>
        <begin position="1011"/>
        <end position="1021"/>
    </location>
</feature>
<feature type="region of interest" description="Disordered" evidence="2">
    <location>
        <begin position="1670"/>
        <end position="1691"/>
    </location>
</feature>
<dbReference type="SMART" id="SM00324">
    <property type="entry name" value="RhoGAP"/>
    <property type="match status" value="1"/>
</dbReference>
<dbReference type="Pfam" id="PF00618">
    <property type="entry name" value="RasGEF_N"/>
    <property type="match status" value="1"/>
</dbReference>
<dbReference type="PROSITE" id="PS50238">
    <property type="entry name" value="RHOGAP"/>
    <property type="match status" value="1"/>
</dbReference>
<gene>
    <name evidence="5" type="ordered locus">Cd36_71380</name>
    <name evidence="6" type="ORF">CD36_71380</name>
</gene>
<evidence type="ECO:0000313" key="5">
    <source>
        <dbReference type="CGD" id="CAL0000169916"/>
    </source>
</evidence>
<dbReference type="KEGG" id="cdu:CD36_71380"/>
<accession>B9WK40</accession>
<feature type="compositionally biased region" description="Gly residues" evidence="2">
    <location>
        <begin position="135"/>
        <end position="150"/>
    </location>
</feature>
<proteinExistence type="predicted"/>
<dbReference type="InterPro" id="IPR001895">
    <property type="entry name" value="RASGEF_cat_dom"/>
</dbReference>
<dbReference type="RefSeq" id="XP_002421357.1">
    <property type="nucleotide sequence ID" value="XM_002421312.1"/>
</dbReference>
<dbReference type="Proteomes" id="UP000002605">
    <property type="component" value="Chromosome 7"/>
</dbReference>
<dbReference type="CDD" id="cd00159">
    <property type="entry name" value="RhoGAP"/>
    <property type="match status" value="1"/>
</dbReference>
<dbReference type="Pfam" id="PF00617">
    <property type="entry name" value="RasGEF"/>
    <property type="match status" value="1"/>
</dbReference>
<feature type="region of interest" description="Disordered" evidence="2">
    <location>
        <begin position="118"/>
        <end position="165"/>
    </location>
</feature>
<evidence type="ECO:0000313" key="6">
    <source>
        <dbReference type="EMBL" id="CAX40691.1"/>
    </source>
</evidence>
<evidence type="ECO:0000259" key="3">
    <source>
        <dbReference type="PROSITE" id="PS50212"/>
    </source>
</evidence>
<reference evidence="6 7" key="1">
    <citation type="journal article" date="2009" name="Genome Res.">
        <title>Comparative genomics of the fungal pathogens Candida dubliniensis and Candida albicans.</title>
        <authorList>
            <person name="Jackson A.P."/>
            <person name="Gamble J.A."/>
            <person name="Yeomans T."/>
            <person name="Moran G.P."/>
            <person name="Saunders D."/>
            <person name="Harris D."/>
            <person name="Aslett M."/>
            <person name="Barrell J.F."/>
            <person name="Butler G."/>
            <person name="Citiulo F."/>
            <person name="Coleman D.C."/>
            <person name="de Groot P.W.J."/>
            <person name="Goodwin T.J."/>
            <person name="Quail M.A."/>
            <person name="McQuillan J."/>
            <person name="Munro C.A."/>
            <person name="Pain A."/>
            <person name="Poulter R.T."/>
            <person name="Rajandream M.A."/>
            <person name="Renauld H."/>
            <person name="Spiering M.J."/>
            <person name="Tivey A."/>
            <person name="Gow N.A.R."/>
            <person name="Barrell B."/>
            <person name="Sullivan D.J."/>
            <person name="Berriman M."/>
        </authorList>
    </citation>
    <scope>NUCLEOTIDE SEQUENCE [LARGE SCALE GENOMIC DNA]</scope>
    <source>
        <strain evidence="7">CD36 / ATCC MYA-646 / CBS 7987 / NCPF 3949 / NRRL Y-17841</strain>
    </source>
</reference>
<feature type="compositionally biased region" description="Polar residues" evidence="2">
    <location>
        <begin position="18"/>
        <end position="28"/>
    </location>
</feature>
<evidence type="ECO:0000256" key="1">
    <source>
        <dbReference type="PROSITE-ProRule" id="PRU00135"/>
    </source>
</evidence>
<dbReference type="PANTHER" id="PTHR23182">
    <property type="entry name" value="BREAKPOINT CLUSTER REGION PROTEIN BCR"/>
    <property type="match status" value="1"/>
</dbReference>
<feature type="compositionally biased region" description="Low complexity" evidence="2">
    <location>
        <begin position="1000"/>
        <end position="1010"/>
    </location>
</feature>
<dbReference type="SUPFAM" id="SSF48350">
    <property type="entry name" value="GTPase activation domain, GAP"/>
    <property type="match status" value="1"/>
</dbReference>
<dbReference type="SMART" id="SM00147">
    <property type="entry name" value="RasGEF"/>
    <property type="match status" value="1"/>
</dbReference>
<dbReference type="CGD" id="CAL0000169916">
    <property type="gene designation" value="Cd36_71380"/>
</dbReference>
<dbReference type="InterPro" id="IPR008936">
    <property type="entry name" value="Rho_GTPase_activation_prot"/>
</dbReference>
<organism evidence="6 7">
    <name type="scientific">Candida dubliniensis (strain CD36 / ATCC MYA-646 / CBS 7987 / NCPF 3949 / NRRL Y-17841)</name>
    <name type="common">Yeast</name>
    <dbReference type="NCBI Taxonomy" id="573826"/>
    <lineage>
        <taxon>Eukaryota</taxon>
        <taxon>Fungi</taxon>
        <taxon>Dikarya</taxon>
        <taxon>Ascomycota</taxon>
        <taxon>Saccharomycotina</taxon>
        <taxon>Pichiomycetes</taxon>
        <taxon>Debaryomycetaceae</taxon>
        <taxon>Candida/Lodderomyces clade</taxon>
        <taxon>Candida</taxon>
    </lineage>
</organism>
<feature type="region of interest" description="Disordered" evidence="2">
    <location>
        <begin position="1000"/>
        <end position="1028"/>
    </location>
</feature>
<name>B9WK40_CANDC</name>
<evidence type="ECO:0000259" key="4">
    <source>
        <dbReference type="PROSITE" id="PS50238"/>
    </source>
</evidence>
<dbReference type="InterPro" id="IPR037769">
    <property type="entry name" value="Abr/Bcr"/>
</dbReference>
<dbReference type="Gene3D" id="1.20.870.10">
    <property type="entry name" value="Son of sevenless (SoS) protein Chain: S domain 1"/>
    <property type="match status" value="1"/>
</dbReference>
<dbReference type="SUPFAM" id="SSF48366">
    <property type="entry name" value="Ras GEF"/>
    <property type="match status" value="2"/>
</dbReference>
<dbReference type="HOGENOM" id="CLU_002085_0_0_1"/>
<dbReference type="GO" id="GO:0016020">
    <property type="term" value="C:membrane"/>
    <property type="evidence" value="ECO:0007669"/>
    <property type="project" value="TreeGrafter"/>
</dbReference>
<evidence type="ECO:0000313" key="7">
    <source>
        <dbReference type="Proteomes" id="UP000002605"/>
    </source>
</evidence>
<feature type="domain" description="N-terminal Ras-GEF" evidence="3">
    <location>
        <begin position="1080"/>
        <end position="1269"/>
    </location>
</feature>
<dbReference type="GO" id="GO:0005085">
    <property type="term" value="F:guanyl-nucleotide exchange factor activity"/>
    <property type="evidence" value="ECO:0007669"/>
    <property type="project" value="UniProtKB-KW"/>
</dbReference>
<dbReference type="Gene3D" id="1.10.555.10">
    <property type="entry name" value="Rho GTPase activation protein"/>
    <property type="match status" value="1"/>
</dbReference>
<dbReference type="eggNOG" id="KOG1450">
    <property type="taxonomic scope" value="Eukaryota"/>
</dbReference>
<dbReference type="OrthoDB" id="79452at2759"/>
<keyword evidence="1" id="KW-0344">Guanine-nucleotide releasing factor</keyword>
<dbReference type="GO" id="GO:0005096">
    <property type="term" value="F:GTPase activator activity"/>
    <property type="evidence" value="ECO:0007669"/>
    <property type="project" value="InterPro"/>
</dbReference>
<protein>
    <submittedName>
        <fullName evidence="6">Cellular morphogenesis/bud emergence/cytoskeleton organization Rho GTPase activating protein (RhoGAP), putative</fullName>
    </submittedName>
</protein>
<dbReference type="Pfam" id="PF00620">
    <property type="entry name" value="RhoGAP"/>
    <property type="match status" value="1"/>
</dbReference>
<dbReference type="EMBL" id="FM992694">
    <property type="protein sequence ID" value="CAX40691.1"/>
    <property type="molecule type" value="Genomic_DNA"/>
</dbReference>
<dbReference type="InterPro" id="IPR000198">
    <property type="entry name" value="RhoGAP_dom"/>
</dbReference>
<dbReference type="Gene3D" id="1.10.840.10">
    <property type="entry name" value="Ras guanine-nucleotide exchange factors catalytic domain"/>
    <property type="match status" value="1"/>
</dbReference>
<feature type="compositionally biased region" description="Basic residues" evidence="2">
    <location>
        <begin position="54"/>
        <end position="72"/>
    </location>
</feature>
<feature type="region of interest" description="Disordered" evidence="2">
    <location>
        <begin position="2060"/>
        <end position="2107"/>
    </location>
</feature>
<feature type="compositionally biased region" description="Basic and acidic residues" evidence="2">
    <location>
        <begin position="1"/>
        <end position="17"/>
    </location>
</feature>
<dbReference type="InterPro" id="IPR023578">
    <property type="entry name" value="Ras_GEF_dom_sf"/>
</dbReference>
<dbReference type="InterPro" id="IPR000651">
    <property type="entry name" value="Ras-like_Gua-exchang_fac_N"/>
</dbReference>
<dbReference type="VEuPathDB" id="FungiDB:CD36_71380"/>
<dbReference type="GeneID" id="8049324"/>
<dbReference type="PROSITE" id="PS50212">
    <property type="entry name" value="RASGEF_NTER"/>
    <property type="match status" value="1"/>
</dbReference>
<dbReference type="GO" id="GO:0007264">
    <property type="term" value="P:small GTPase-mediated signal transduction"/>
    <property type="evidence" value="ECO:0007669"/>
    <property type="project" value="InterPro"/>
</dbReference>
<dbReference type="PANTHER" id="PTHR23182:SF1">
    <property type="entry name" value="RHO GTPASE ACTIVATING PROTEIN AT 1A, ISOFORM E"/>
    <property type="match status" value="1"/>
</dbReference>
<evidence type="ECO:0000256" key="2">
    <source>
        <dbReference type="SAM" id="MobiDB-lite"/>
    </source>
</evidence>
<sequence length="2201" mass="251895">MRKIWNRKDKDKRKSVSHDTTNSPSIYSNHHLDSNEHLPAQSHQQGSDQYSDHNHHRNHQHHHNHHNHHNHLVHTESHEETASFDYEDMASIHEQPYSLSDKQSTTSTSTLSATTGASTLATLNTQPHTYTSSTRGGGGVTGVSGSGSGPGKKLNSPPCQSPVAPNVKLNSLIKHDHDTTVAKHSWVNGVFNGSEINENNLKLFRAELKGSHLYLYKAPSNLNVKKFRLQEPPIPKEVEAMMKSKNDSSSSIHNFNNSSTSLANSNSINENVIADHHIDNATVETNTSTLIDTKPLDISQISSPIVQKAPSVHPPPLGLRKNSTVETTTIPVNRNVFEAPYPSSIPNTPVTAPPTLPITSSIDISEHNITYYKVEVPHPDLLYDFDTHRFSAPFFKDGKNTLEAVFHFLLFNQDPLDTRTINTIVDVLPVLPDFGKIMRFFSLYVQSIFEKKFDGMTNLELVVARVLQVLKNLEEHFDGFLLKSDIAPYILKVLEMINHYDIEDITIFKNKMLQKQQVLIDLLNNDNLPLNVQPFQDLNSTVFMKEINLIDFAYTISEIDLKFFGNWNSNIDKSLLLYSSISDDTNRDFFYKKNPLIFNNDYHVHYLSRLLVNHLFVENSSTNMSSANLENKARLLEKWIDLGCLLDKSGNMSSWLGISSVILSQPVLRLTKIWSLVAPDYIRLLKSDWSPVLFELDRRYLVNESTIDHGKSNHLGNEESRDLSTKDSYHIMAPRGLGKIYPKERVIPFFGDLVINNSGNTIDKSIDIYEIESIWKRVNYSFDRWNHYLANLTNYDEIIKYNDDVLRRYDSMGFIFSNESLNQVLYLGPNNSDDRQLENVPSPIKHQELNNDIKNKLLRLIELNCDSINMEKIMKLSINLEPELPEAYLDATTSISVAPSTPHESTILKSNFNRSNLSVSSIESSVSLSETSLSESNPASRIPSFNNKFFKIDLGKYDELMNTGDKTDPQPLDPSVNKHNFVIDNELTFRIDDFISELDNSSTSSVTGSGTAAGGGGGGSSGYDDFAGGDDDDDVPGLGIDVDDILNSDKFTNFSMSPKANNSKSSKRKLSIDGSMKKIYKFIPKYATVDRLIDLLLLDSKYFHRDVHLDLTEYRFVFLLNYNSFMTTKDLLDKLAHRFVNSGNAVISVMKKNYLLKKLNHESDRTKMEPNFNQGTPQLAMNFPNWNLDTAVDLNELGEVDYELLLKIQINILKVLIVLINNFYSNFSLDLANKSILIKLLKLFSNEILQWYNSNKIDNTLEKSFESLVTYYKKLKKLFVKKTYRPVEVSKFDEYLISEFRFNNSLHEVPMNRNLPSHRNVHKIEKFLYKFNKLLAVFYKGIKTEDWVRVYKILENSFERNSLLDFSLQKPTVSDDQIIVSNIFNFFESLVIPDERQLLLKKFPLVFRKLFKVYFKFKSYLLVQLTDLNITTDERLDRMKTLLIMAKVSKLKMSDNQFIFEGSGNIPSCIETAIINVIYSPESRRFSNLWVRAAQTLTHRDGNFDSVESLLPPNITINDLQSTEPLLPCFGWIIENLIETDKCPSYYKNQINFNKRYLIYKLIRELSVEDFEGESGSNDFSFNESREFDFLLKLDESLVNQQNLREFAPIEKAEIFQRIMKEQHQILIIDNQKKHIRDSKRLIKGTNNLSIRSATNSSFINIHSGISTSSSTVTATTTNTNSNNNNINNNNTTTTNNNVLSGMHNLTRKTSNTSLKRQSLSYKSSSSSRFKISGLFTKSRPFSLTGNTSAPERVVSIEELPNPEDSIEPKQKPFVVIPLKNKKIFPVYLMPLCFKIDSETTNDHYFFQATGDTDLNEWLVKLNYANRHWFYSRILNNKTTNNNLVFGVPISFICVRELSVVPKFLEAIFHEIESEGIKDVGIYRISSSISELTSIKQTIDRTGTINFDERGYDTHALTSIVKSYFRELPDSLITDDAISQFYELKLEQDSKNQNQDRDAFDLNAYQKILHSLPVVNFNTLKILVKHLNKISEHKEVNKMTTSNIATVIGPALTESSNLDILINNFGFMNLVLEKLINNYHGVFDDREDDTNKEVESDLNHVHEQNSETEIDSGHELEQEQEQEHEHEHHIQIHIKPEREPEREHKQEYDYGLKHNHEHVDTSVDSKVVERQFQQQSELGQDRDNIPRKKNVIQSGIESNDGGHLTKVVSDETTRNNKTVTKPNQNFIGEGFSQEEELKVQF</sequence>
<feature type="region of interest" description="Disordered" evidence="2">
    <location>
        <begin position="1"/>
        <end position="81"/>
    </location>
</feature>
<keyword evidence="7" id="KW-1185">Reference proteome</keyword>
<feature type="domain" description="Rho-GAP" evidence="4">
    <location>
        <begin position="1848"/>
        <end position="2043"/>
    </location>
</feature>
<dbReference type="InterPro" id="IPR036964">
    <property type="entry name" value="RASGEF_cat_dom_sf"/>
</dbReference>